<gene>
    <name evidence="1" type="ORF">ACFQ11_02305</name>
</gene>
<dbReference type="RefSeq" id="WP_378296176.1">
    <property type="nucleotide sequence ID" value="NZ_JBHTJA010000002.1"/>
</dbReference>
<keyword evidence="2" id="KW-1185">Reference proteome</keyword>
<proteinExistence type="predicted"/>
<protein>
    <recommendedName>
        <fullName evidence="3">Bacterial proteasome activator</fullName>
    </recommendedName>
</protein>
<dbReference type="EMBL" id="JBHTJA010000002">
    <property type="protein sequence ID" value="MFD0899212.1"/>
    <property type="molecule type" value="Genomic_DNA"/>
</dbReference>
<dbReference type="Proteomes" id="UP001596972">
    <property type="component" value="Unassembled WGS sequence"/>
</dbReference>
<reference evidence="2" key="1">
    <citation type="journal article" date="2019" name="Int. J. Syst. Evol. Microbiol.">
        <title>The Global Catalogue of Microorganisms (GCM) 10K type strain sequencing project: providing services to taxonomists for standard genome sequencing and annotation.</title>
        <authorList>
            <consortium name="The Broad Institute Genomics Platform"/>
            <consortium name="The Broad Institute Genome Sequencing Center for Infectious Disease"/>
            <person name="Wu L."/>
            <person name="Ma J."/>
        </authorList>
    </citation>
    <scope>NUCLEOTIDE SEQUENCE [LARGE SCALE GENOMIC DNA]</scope>
    <source>
        <strain evidence="2">JCM 31202</strain>
    </source>
</reference>
<evidence type="ECO:0008006" key="3">
    <source>
        <dbReference type="Google" id="ProtNLM"/>
    </source>
</evidence>
<organism evidence="1 2">
    <name type="scientific">Actinomadura sediminis</name>
    <dbReference type="NCBI Taxonomy" id="1038904"/>
    <lineage>
        <taxon>Bacteria</taxon>
        <taxon>Bacillati</taxon>
        <taxon>Actinomycetota</taxon>
        <taxon>Actinomycetes</taxon>
        <taxon>Streptosporangiales</taxon>
        <taxon>Thermomonosporaceae</taxon>
        <taxon>Actinomadura</taxon>
    </lineage>
</organism>
<sequence length="151" mass="16069">MIARQRTRDRSEAAGAPARGLTIVIGEAREARRGCAVTSPSRLMRTWRTLTALNGALHADATDARAVHRAIRTYGTLREEIIRSVSAPLAREVHRMIPPLEEDAGVVEARMACAGALGWLDALMTSMLMQLAGQGAAVAAADGPDDGPDSR</sequence>
<accession>A0ABW3EIS3</accession>
<comment type="caution">
    <text evidence="1">The sequence shown here is derived from an EMBL/GenBank/DDBJ whole genome shotgun (WGS) entry which is preliminary data.</text>
</comment>
<evidence type="ECO:0000313" key="1">
    <source>
        <dbReference type="EMBL" id="MFD0899212.1"/>
    </source>
</evidence>
<evidence type="ECO:0000313" key="2">
    <source>
        <dbReference type="Proteomes" id="UP001596972"/>
    </source>
</evidence>
<name>A0ABW3EIS3_9ACTN</name>